<evidence type="ECO:0000313" key="8">
    <source>
        <dbReference type="EMBL" id="QJD85015.1"/>
    </source>
</evidence>
<dbReference type="KEGG" id="cheb:HH215_18730"/>
<dbReference type="CDD" id="cd06225">
    <property type="entry name" value="HAMP"/>
    <property type="match status" value="1"/>
</dbReference>
<dbReference type="PANTHER" id="PTHR34220:SF7">
    <property type="entry name" value="SENSOR HISTIDINE KINASE YPDA"/>
    <property type="match status" value="1"/>
</dbReference>
<dbReference type="AlphaFoldDB" id="A0A7Z2VL82"/>
<dbReference type="RefSeq" id="WP_169281291.1">
    <property type="nucleotide sequence ID" value="NZ_CP051680.1"/>
</dbReference>
<dbReference type="Pfam" id="PF00672">
    <property type="entry name" value="HAMP"/>
    <property type="match status" value="1"/>
</dbReference>
<reference evidence="8 9" key="1">
    <citation type="submission" date="2020-04" db="EMBL/GenBank/DDBJ databases">
        <title>Genome sequencing of novel species.</title>
        <authorList>
            <person name="Heo J."/>
            <person name="Kim S.-J."/>
            <person name="Kim J.-S."/>
            <person name="Hong S.-B."/>
            <person name="Kwon S.-W."/>
        </authorList>
    </citation>
    <scope>NUCLEOTIDE SEQUENCE [LARGE SCALE GENOMIC DNA]</scope>
    <source>
        <strain evidence="8 9">MFER-1</strain>
    </source>
</reference>
<dbReference type="EMBL" id="CP051680">
    <property type="protein sequence ID" value="QJD85015.1"/>
    <property type="molecule type" value="Genomic_DNA"/>
</dbReference>
<dbReference type="InterPro" id="IPR010559">
    <property type="entry name" value="Sig_transdc_His_kin_internal"/>
</dbReference>
<name>A0A7Z2VL82_9BACL</name>
<dbReference type="PANTHER" id="PTHR34220">
    <property type="entry name" value="SENSOR HISTIDINE KINASE YPDA"/>
    <property type="match status" value="1"/>
</dbReference>
<dbReference type="GO" id="GO:0005886">
    <property type="term" value="C:plasma membrane"/>
    <property type="evidence" value="ECO:0007669"/>
    <property type="project" value="UniProtKB-SubCell"/>
</dbReference>
<dbReference type="Proteomes" id="UP000502248">
    <property type="component" value="Chromosome"/>
</dbReference>
<organism evidence="8 9">
    <name type="scientific">Cohnella herbarum</name>
    <dbReference type="NCBI Taxonomy" id="2728023"/>
    <lineage>
        <taxon>Bacteria</taxon>
        <taxon>Bacillati</taxon>
        <taxon>Bacillota</taxon>
        <taxon>Bacilli</taxon>
        <taxon>Bacillales</taxon>
        <taxon>Paenibacillaceae</taxon>
        <taxon>Cohnella</taxon>
    </lineage>
</organism>
<evidence type="ECO:0000256" key="2">
    <source>
        <dbReference type="ARBA" id="ARBA00022475"/>
    </source>
</evidence>
<feature type="transmembrane region" description="Helical" evidence="6">
    <location>
        <begin position="288"/>
        <end position="312"/>
    </location>
</feature>
<evidence type="ECO:0000313" key="9">
    <source>
        <dbReference type="Proteomes" id="UP000502248"/>
    </source>
</evidence>
<keyword evidence="4" id="KW-0808">Transferase</keyword>
<accession>A0A7Z2VL82</accession>
<keyword evidence="2" id="KW-1003">Cell membrane</keyword>
<comment type="subcellular location">
    <subcellularLocation>
        <location evidence="1">Cell membrane</location>
        <topology evidence="1">Multi-pass membrane protein</topology>
    </subcellularLocation>
</comment>
<keyword evidence="8" id="KW-0418">Kinase</keyword>
<evidence type="ECO:0000256" key="1">
    <source>
        <dbReference type="ARBA" id="ARBA00004651"/>
    </source>
</evidence>
<evidence type="ECO:0000256" key="6">
    <source>
        <dbReference type="SAM" id="Phobius"/>
    </source>
</evidence>
<keyword evidence="6" id="KW-1133">Transmembrane helix</keyword>
<dbReference type="GO" id="GO:0000155">
    <property type="term" value="F:phosphorelay sensor kinase activity"/>
    <property type="evidence" value="ECO:0007669"/>
    <property type="project" value="InterPro"/>
</dbReference>
<feature type="transmembrane region" description="Helical" evidence="6">
    <location>
        <begin position="12"/>
        <end position="32"/>
    </location>
</feature>
<evidence type="ECO:0000256" key="3">
    <source>
        <dbReference type="ARBA" id="ARBA00022553"/>
    </source>
</evidence>
<keyword evidence="6" id="KW-0812">Transmembrane</keyword>
<keyword evidence="5 6" id="KW-0472">Membrane</keyword>
<dbReference type="Pfam" id="PF06580">
    <property type="entry name" value="His_kinase"/>
    <property type="match status" value="1"/>
</dbReference>
<proteinExistence type="predicted"/>
<keyword evidence="9" id="KW-1185">Reference proteome</keyword>
<evidence type="ECO:0000256" key="4">
    <source>
        <dbReference type="ARBA" id="ARBA00022679"/>
    </source>
</evidence>
<dbReference type="PROSITE" id="PS50885">
    <property type="entry name" value="HAMP"/>
    <property type="match status" value="1"/>
</dbReference>
<keyword evidence="3" id="KW-0597">Phosphoprotein</keyword>
<protein>
    <submittedName>
        <fullName evidence="8">Histidine kinase</fullName>
    </submittedName>
</protein>
<dbReference type="SUPFAM" id="SSF158472">
    <property type="entry name" value="HAMP domain-like"/>
    <property type="match status" value="1"/>
</dbReference>
<gene>
    <name evidence="8" type="ORF">HH215_18730</name>
</gene>
<dbReference type="Gene3D" id="3.30.565.10">
    <property type="entry name" value="Histidine kinase-like ATPase, C-terminal domain"/>
    <property type="match status" value="1"/>
</dbReference>
<dbReference type="InterPro" id="IPR036890">
    <property type="entry name" value="HATPase_C_sf"/>
</dbReference>
<dbReference type="InterPro" id="IPR003660">
    <property type="entry name" value="HAMP_dom"/>
</dbReference>
<dbReference type="SUPFAM" id="SSF55874">
    <property type="entry name" value="ATPase domain of HSP90 chaperone/DNA topoisomerase II/histidine kinase"/>
    <property type="match status" value="1"/>
</dbReference>
<dbReference type="InterPro" id="IPR050640">
    <property type="entry name" value="Bact_2-comp_sensor_kinase"/>
</dbReference>
<dbReference type="SMART" id="SM00304">
    <property type="entry name" value="HAMP"/>
    <property type="match status" value="1"/>
</dbReference>
<sequence length="581" mass="66655">MKLIRTLGSLPILPKIALTFLVVLTPLFFVGLRMNESGAGIVREEISKSLSSRVELYMDILDSDFERAITMLREYMNDEDLMKLSTTSEIMPDIERTESVLRLKKRLDLLKRSSSFIDNAMAFIPMMDRTVASNANAITEFDDEMFRDLSQPADPLNSPFTFWNNRVYICVPYGFVNNSPLFLLAVEISNAEISSKLKQFTPDDSLAVLVSNTMAWSTFASARKPSKDELAALSPMEEDTLEEEPSKMIVLDGVKYLIASERSDSYNTKLIMMVPSDLVEKPLERYRYWMFAMYAASVLIIIAFSFGMYRLIHRPLKVLVRSFRKIEQGQFELSIDYPFKDEFGYLYRRLNATVKELKRLIHEVYEQQYRARLAELRHLQSQINPHFLYNTFFILYRMARQEGNENIEKVTKHLGEYFQFITRDGAEEVSLDSEVAHAKSYTEIQSIRFSNRIEIKFAELPQQAEQILVPRLILQPIIENAFVHSLEKRAKGGQLEVDFHIEDSELHIRVEDSGGIEEEQVARLKALLNDSDVTTTTGMINVHRRLQIKYGGSAGLQLSRGTLGGLKIVLVIPLKETSSHA</sequence>
<dbReference type="Gene3D" id="6.10.340.10">
    <property type="match status" value="1"/>
</dbReference>
<feature type="domain" description="HAMP" evidence="7">
    <location>
        <begin position="310"/>
        <end position="362"/>
    </location>
</feature>
<evidence type="ECO:0000259" key="7">
    <source>
        <dbReference type="PROSITE" id="PS50885"/>
    </source>
</evidence>
<evidence type="ECO:0000256" key="5">
    <source>
        <dbReference type="ARBA" id="ARBA00023136"/>
    </source>
</evidence>